<feature type="domain" description="Regulatory protein YycH" evidence="1">
    <location>
        <begin position="4"/>
        <end position="430"/>
    </location>
</feature>
<accession>A0A549YGL3</accession>
<evidence type="ECO:0000259" key="1">
    <source>
        <dbReference type="Pfam" id="PF07435"/>
    </source>
</evidence>
<dbReference type="InterPro" id="IPR009996">
    <property type="entry name" value="YycH"/>
</dbReference>
<dbReference type="EMBL" id="VJMZ01000001">
    <property type="protein sequence ID" value="TRM11023.1"/>
    <property type="molecule type" value="Genomic_DNA"/>
</dbReference>
<dbReference type="Proteomes" id="UP000319280">
    <property type="component" value="Unassembled WGS sequence"/>
</dbReference>
<proteinExistence type="predicted"/>
<dbReference type="Gene3D" id="3.10.450.310">
    <property type="match status" value="1"/>
</dbReference>
<sequence>MQLETVKSIILSLLVGASLLLSFALWNYKPEVESFPEEQYEERVELGGVEQTAKDLIQPESIIFRNGQNYYSFTDPKNSKLLYQDMQSWVLYDFRTGTGNGRPSEGTQLEIVFPDAIPMNMLGSLFTFNTDQTFPDWGFERIFITFNRDSSSINIIFLSRNGEEQATAVVNNTKKYERLWNRLTTFEGLREYLRVNTSENTIYIPKYKVEMASRSVAVQEISSNLMVDTLFRNPDIVSRNRINENEVYFTDSARGIMRVYENRRTMEFQNPLQSPLERVNPATLLEMSKNNINNHLGWTDEYHLMEVIASSNTIRYQLFYNGYPVYGSNHTSVIEQQFRIKDLSQPNRYNRPLFRLVNLLGSDPVELPSGKDVSNYLKNSKTYESAYVEDIRVGYNLVYQSSADVITLNPAWFIKYNGSWQEIDFDAASNQKGGS</sequence>
<dbReference type="Gene3D" id="3.30.310.160">
    <property type="entry name" value="YycH protein, domain 2"/>
    <property type="match status" value="1"/>
</dbReference>
<gene>
    <name evidence="2" type="ORF">FH966_04380</name>
</gene>
<dbReference type="AlphaFoldDB" id="A0A549YGL3"/>
<dbReference type="CDD" id="cd15787">
    <property type="entry name" value="YycH_N"/>
    <property type="match status" value="1"/>
</dbReference>
<dbReference type="InterPro" id="IPR042274">
    <property type="entry name" value="YycH/YycI_2"/>
</dbReference>
<dbReference type="Pfam" id="PF07435">
    <property type="entry name" value="YycH"/>
    <property type="match status" value="1"/>
</dbReference>
<comment type="caution">
    <text evidence="2">The sequence shown here is derived from an EMBL/GenBank/DDBJ whole genome shotgun (WGS) entry which is preliminary data.</text>
</comment>
<keyword evidence="3" id="KW-1185">Reference proteome</keyword>
<name>A0A549YGL3_9BACI</name>
<evidence type="ECO:0000313" key="3">
    <source>
        <dbReference type="Proteomes" id="UP000319280"/>
    </source>
</evidence>
<organism evidence="2 3">
    <name type="scientific">Lentibacillus cibarius</name>
    <dbReference type="NCBI Taxonomy" id="2583219"/>
    <lineage>
        <taxon>Bacteria</taxon>
        <taxon>Bacillati</taxon>
        <taxon>Bacillota</taxon>
        <taxon>Bacilli</taxon>
        <taxon>Bacillales</taxon>
        <taxon>Bacillaceae</taxon>
        <taxon>Lentibacillus</taxon>
    </lineage>
</organism>
<dbReference type="RefSeq" id="WP_142790222.1">
    <property type="nucleotide sequence ID" value="NZ_VJMZ01000001.1"/>
</dbReference>
<reference evidence="2 3" key="1">
    <citation type="submission" date="2019-07" db="EMBL/GenBank/DDBJ databases">
        <title>Genomic analysis of Lentibacillus sp. NKC851-2.</title>
        <authorList>
            <person name="Oh Y.J."/>
        </authorList>
    </citation>
    <scope>NUCLEOTIDE SEQUENCE [LARGE SCALE GENOMIC DNA]</scope>
    <source>
        <strain evidence="2 3">NKC851-2</strain>
    </source>
</reference>
<protein>
    <recommendedName>
        <fullName evidence="1">Regulatory protein YycH domain-containing protein</fullName>
    </recommendedName>
</protein>
<evidence type="ECO:0000313" key="2">
    <source>
        <dbReference type="EMBL" id="TRM11023.1"/>
    </source>
</evidence>